<dbReference type="Gene3D" id="3.40.50.80">
    <property type="entry name" value="Nucleotide-binding domain of ferredoxin-NADP reductase (FNR) module"/>
    <property type="match status" value="1"/>
</dbReference>
<evidence type="ECO:0000256" key="7">
    <source>
        <dbReference type="ARBA" id="ARBA00023014"/>
    </source>
</evidence>
<evidence type="ECO:0000313" key="10">
    <source>
        <dbReference type="EMBL" id="MFD0921674.1"/>
    </source>
</evidence>
<dbReference type="PANTHER" id="PTHR47354">
    <property type="entry name" value="NADH OXIDOREDUCTASE HCR"/>
    <property type="match status" value="1"/>
</dbReference>
<proteinExistence type="predicted"/>
<dbReference type="PROSITE" id="PS00197">
    <property type="entry name" value="2FE2S_FER_1"/>
    <property type="match status" value="1"/>
</dbReference>
<gene>
    <name evidence="10" type="ORF">ACFQ16_18160</name>
</gene>
<keyword evidence="2" id="KW-0285">Flavoprotein</keyword>
<evidence type="ECO:0000256" key="1">
    <source>
        <dbReference type="ARBA" id="ARBA00001974"/>
    </source>
</evidence>
<comment type="caution">
    <text evidence="10">The sequence shown here is derived from an EMBL/GenBank/DDBJ whole genome shotgun (WGS) entry which is preliminary data.</text>
</comment>
<evidence type="ECO:0000256" key="5">
    <source>
        <dbReference type="ARBA" id="ARBA00023002"/>
    </source>
</evidence>
<dbReference type="Gene3D" id="2.40.30.10">
    <property type="entry name" value="Translation factors"/>
    <property type="match status" value="1"/>
</dbReference>
<keyword evidence="3" id="KW-0001">2Fe-2S</keyword>
<evidence type="ECO:0000259" key="9">
    <source>
        <dbReference type="PROSITE" id="PS51384"/>
    </source>
</evidence>
<dbReference type="InterPro" id="IPR017927">
    <property type="entry name" value="FAD-bd_FR_type"/>
</dbReference>
<sequence>MEWLHRNSRRHRPPIPHVSRDIPLVVADVRAEADDVVSLRLVAPDGAPLPAWHPGAHLDVLLPSGRLRQYSLCGDPGDHRSYRIAVRRIADGGGGSREIHDEIRTGGRITARGPRNAFPFVTAPRYLFVAGGIGITPILPMARLAAARGADWRLVHTGRTPESLPFSDELRALDPDRVWIRPDTEYGIPTSGADLLEQAPEDAVVYCCGPIPMITAVRLALPGARASALHWERFSAPPVVDGRPFTVELARTGRVLRVPADRSALEVIADQVPGTAYSCRQGFCGTCRVRVLSGQVDHRDRVLTDAERGEHMTICVSRASGHLVVDL</sequence>
<name>A0ABW3FYD4_9PSEU</name>
<comment type="cofactor">
    <cofactor evidence="1">
        <name>FAD</name>
        <dbReference type="ChEBI" id="CHEBI:57692"/>
    </cofactor>
</comment>
<keyword evidence="6" id="KW-0408">Iron</keyword>
<evidence type="ECO:0000256" key="3">
    <source>
        <dbReference type="ARBA" id="ARBA00022714"/>
    </source>
</evidence>
<dbReference type="SUPFAM" id="SSF54292">
    <property type="entry name" value="2Fe-2S ferredoxin-like"/>
    <property type="match status" value="1"/>
</dbReference>
<dbReference type="Pfam" id="PF00175">
    <property type="entry name" value="NAD_binding_1"/>
    <property type="match status" value="1"/>
</dbReference>
<keyword evidence="7" id="KW-0411">Iron-sulfur</keyword>
<evidence type="ECO:0000313" key="11">
    <source>
        <dbReference type="Proteomes" id="UP001597018"/>
    </source>
</evidence>
<dbReference type="PRINTS" id="PR00409">
    <property type="entry name" value="PHDIOXRDTASE"/>
</dbReference>
<dbReference type="CDD" id="cd06185">
    <property type="entry name" value="PDR_like"/>
    <property type="match status" value="1"/>
</dbReference>
<dbReference type="Proteomes" id="UP001597018">
    <property type="component" value="Unassembled WGS sequence"/>
</dbReference>
<accession>A0ABW3FYD4</accession>
<dbReference type="InterPro" id="IPR017938">
    <property type="entry name" value="Riboflavin_synthase-like_b-brl"/>
</dbReference>
<evidence type="ECO:0000256" key="2">
    <source>
        <dbReference type="ARBA" id="ARBA00022630"/>
    </source>
</evidence>
<dbReference type="InterPro" id="IPR039261">
    <property type="entry name" value="FNR_nucleotide-bd"/>
</dbReference>
<reference evidence="11" key="1">
    <citation type="journal article" date="2019" name="Int. J. Syst. Evol. Microbiol.">
        <title>The Global Catalogue of Microorganisms (GCM) 10K type strain sequencing project: providing services to taxonomists for standard genome sequencing and annotation.</title>
        <authorList>
            <consortium name="The Broad Institute Genomics Platform"/>
            <consortium name="The Broad Institute Genome Sequencing Center for Infectious Disease"/>
            <person name="Wu L."/>
            <person name="Ma J."/>
        </authorList>
    </citation>
    <scope>NUCLEOTIDE SEQUENCE [LARGE SCALE GENOMIC DNA]</scope>
    <source>
        <strain evidence="11">CCUG 56401</strain>
    </source>
</reference>
<dbReference type="EMBL" id="JBHTIW010000014">
    <property type="protein sequence ID" value="MFD0921674.1"/>
    <property type="molecule type" value="Genomic_DNA"/>
</dbReference>
<feature type="domain" description="2Fe-2S ferredoxin-type" evidence="8">
    <location>
        <begin position="245"/>
        <end position="327"/>
    </location>
</feature>
<dbReference type="SUPFAM" id="SSF63380">
    <property type="entry name" value="Riboflavin synthase domain-like"/>
    <property type="match status" value="1"/>
</dbReference>
<dbReference type="PROSITE" id="PS51384">
    <property type="entry name" value="FAD_FR"/>
    <property type="match status" value="1"/>
</dbReference>
<dbReference type="Pfam" id="PF00111">
    <property type="entry name" value="Fer2"/>
    <property type="match status" value="1"/>
</dbReference>
<dbReference type="SUPFAM" id="SSF52343">
    <property type="entry name" value="Ferredoxin reductase-like, C-terminal NADP-linked domain"/>
    <property type="match status" value="1"/>
</dbReference>
<dbReference type="InterPro" id="IPR050415">
    <property type="entry name" value="MRET"/>
</dbReference>
<evidence type="ECO:0000256" key="4">
    <source>
        <dbReference type="ARBA" id="ARBA00022723"/>
    </source>
</evidence>
<dbReference type="InterPro" id="IPR001041">
    <property type="entry name" value="2Fe-2S_ferredoxin-type"/>
</dbReference>
<feature type="domain" description="FAD-binding FR-type" evidence="9">
    <location>
        <begin position="19"/>
        <end position="121"/>
    </location>
</feature>
<keyword evidence="11" id="KW-1185">Reference proteome</keyword>
<protein>
    <submittedName>
        <fullName evidence="10">PDR/VanB family oxidoreductase</fullName>
    </submittedName>
</protein>
<organism evidence="10 11">
    <name type="scientific">Saccharopolyspora rosea</name>
    <dbReference type="NCBI Taxonomy" id="524884"/>
    <lineage>
        <taxon>Bacteria</taxon>
        <taxon>Bacillati</taxon>
        <taxon>Actinomycetota</taxon>
        <taxon>Actinomycetes</taxon>
        <taxon>Pseudonocardiales</taxon>
        <taxon>Pseudonocardiaceae</taxon>
        <taxon>Saccharopolyspora</taxon>
    </lineage>
</organism>
<dbReference type="CDD" id="cd00207">
    <property type="entry name" value="fer2"/>
    <property type="match status" value="1"/>
</dbReference>
<dbReference type="PROSITE" id="PS51085">
    <property type="entry name" value="2FE2S_FER_2"/>
    <property type="match status" value="1"/>
</dbReference>
<dbReference type="InterPro" id="IPR006058">
    <property type="entry name" value="2Fe2S_fd_BS"/>
</dbReference>
<keyword evidence="5" id="KW-0560">Oxidoreductase</keyword>
<dbReference type="PANTHER" id="PTHR47354:SF1">
    <property type="entry name" value="CARNITINE MONOOXYGENASE REDUCTASE SUBUNIT"/>
    <property type="match status" value="1"/>
</dbReference>
<keyword evidence="4" id="KW-0479">Metal-binding</keyword>
<dbReference type="InterPro" id="IPR001433">
    <property type="entry name" value="OxRdtase_FAD/NAD-bd"/>
</dbReference>
<evidence type="ECO:0000256" key="6">
    <source>
        <dbReference type="ARBA" id="ARBA00023004"/>
    </source>
</evidence>
<evidence type="ECO:0000259" key="8">
    <source>
        <dbReference type="PROSITE" id="PS51085"/>
    </source>
</evidence>
<dbReference type="InterPro" id="IPR036010">
    <property type="entry name" value="2Fe-2S_ferredoxin-like_sf"/>
</dbReference>
<dbReference type="InterPro" id="IPR012675">
    <property type="entry name" value="Beta-grasp_dom_sf"/>
</dbReference>
<dbReference type="Gene3D" id="3.10.20.30">
    <property type="match status" value="1"/>
</dbReference>
<dbReference type="RefSeq" id="WP_345600484.1">
    <property type="nucleotide sequence ID" value="NZ_BAABLT010000006.1"/>
</dbReference>